<reference evidence="2 3" key="1">
    <citation type="submission" date="2016-10" db="EMBL/GenBank/DDBJ databases">
        <authorList>
            <person name="de Groot N.N."/>
        </authorList>
    </citation>
    <scope>NUCLEOTIDE SEQUENCE [LARGE SCALE GENOMIC DNA]</scope>
    <source>
        <strain evidence="2 3">CGMCC 1.10457</strain>
    </source>
</reference>
<evidence type="ECO:0000313" key="3">
    <source>
        <dbReference type="Proteomes" id="UP000199062"/>
    </source>
</evidence>
<proteinExistence type="predicted"/>
<organism evidence="2 3">
    <name type="scientific">Halomicrobium zhouii</name>
    <dbReference type="NCBI Taxonomy" id="767519"/>
    <lineage>
        <taxon>Archaea</taxon>
        <taxon>Methanobacteriati</taxon>
        <taxon>Methanobacteriota</taxon>
        <taxon>Stenosarchaea group</taxon>
        <taxon>Halobacteria</taxon>
        <taxon>Halobacteriales</taxon>
        <taxon>Haloarculaceae</taxon>
        <taxon>Halomicrobium</taxon>
    </lineage>
</organism>
<dbReference type="RefSeq" id="WP_143117679.1">
    <property type="nucleotide sequence ID" value="NZ_FOZK01000002.1"/>
</dbReference>
<dbReference type="OrthoDB" id="351333at2157"/>
<evidence type="ECO:0000256" key="1">
    <source>
        <dbReference type="SAM" id="Phobius"/>
    </source>
</evidence>
<keyword evidence="1" id="KW-0812">Transmembrane</keyword>
<accession>A0A1I6L286</accession>
<dbReference type="Proteomes" id="UP000199062">
    <property type="component" value="Unassembled WGS sequence"/>
</dbReference>
<name>A0A1I6L286_9EURY</name>
<gene>
    <name evidence="2" type="ORF">SAMN05216559_1846</name>
</gene>
<feature type="transmembrane region" description="Helical" evidence="1">
    <location>
        <begin position="6"/>
        <end position="28"/>
    </location>
</feature>
<protein>
    <submittedName>
        <fullName evidence="2">Uncharacterized protein</fullName>
    </submittedName>
</protein>
<keyword evidence="3" id="KW-1185">Reference proteome</keyword>
<keyword evidence="1" id="KW-1133">Transmembrane helix</keyword>
<dbReference type="EMBL" id="FOZK01000002">
    <property type="protein sequence ID" value="SFR97398.1"/>
    <property type="molecule type" value="Genomic_DNA"/>
</dbReference>
<evidence type="ECO:0000313" key="2">
    <source>
        <dbReference type="EMBL" id="SFR97398.1"/>
    </source>
</evidence>
<dbReference type="AlphaFoldDB" id="A0A1I6L286"/>
<sequence length="437" mass="49167">MQVPAWLSIVAGAATILGTVIAVHKFVIRRPRLQLAPESNDGVRIKEQVAGNLSFNLANNGYSHAEDVYIEISLPSWNFTEGDPNNSGISFSDSMIDVDHEKDGYLGATGERHRIWVTNMLHSKSSFDFITASVRLEEFREYTVSYRIGCRSYSPRKGKITIQSKYDGFEIKHYPPRFYRSWISQFRTTIREGVSWILPDALSIVYAQIEESDVITVRKSFFESQAFPIVIVDTLYRNRKPLSVNLKGTISTDSGDVLGTLELTANSVNPGDRWVATPTDLHSYALRSLPATSDYPAFSKMPLRLDPTVPPYLHNPKHQISISWEAEIDHPEKGDMRGIEINQSSLSVQEFRGSTHAKLSVEIQNENHSSKSFFVVGRLYTSTDLLIATPSKHIAMDAQESKELHISTRLPGFIQPPEDVEVVLQRTQSSSVEDFDV</sequence>
<keyword evidence="1" id="KW-0472">Membrane</keyword>